<evidence type="ECO:0000256" key="7">
    <source>
        <dbReference type="ARBA" id="ARBA00022490"/>
    </source>
</evidence>
<evidence type="ECO:0000256" key="8">
    <source>
        <dbReference type="ARBA" id="ARBA00022801"/>
    </source>
</evidence>
<comment type="caution">
    <text evidence="12">The sequence shown here is derived from an EMBL/GenBank/DDBJ whole genome shotgun (WGS) entry which is preliminary data.</text>
</comment>
<dbReference type="OrthoDB" id="416344at2759"/>
<evidence type="ECO:0000313" key="13">
    <source>
        <dbReference type="Proteomes" id="UP000299102"/>
    </source>
</evidence>
<dbReference type="SUPFAM" id="SSF53474">
    <property type="entry name" value="alpha/beta-Hydrolases"/>
    <property type="match status" value="2"/>
</dbReference>
<reference evidence="12 13" key="1">
    <citation type="journal article" date="2019" name="Commun. Biol.">
        <title>The bagworm genome reveals a unique fibroin gene that provides high tensile strength.</title>
        <authorList>
            <person name="Kono N."/>
            <person name="Nakamura H."/>
            <person name="Ohtoshi R."/>
            <person name="Tomita M."/>
            <person name="Numata K."/>
            <person name="Arakawa K."/>
        </authorList>
    </citation>
    <scope>NUCLEOTIDE SEQUENCE [LARGE SCALE GENOMIC DNA]</scope>
</reference>
<dbReference type="GO" id="GO:0005737">
    <property type="term" value="C:cytoplasm"/>
    <property type="evidence" value="ECO:0007669"/>
    <property type="project" value="UniProtKB-SubCell"/>
</dbReference>
<dbReference type="InterPro" id="IPR011042">
    <property type="entry name" value="6-blade_b-propeller_TolB-like"/>
</dbReference>
<gene>
    <name evidence="12" type="primary">Apeh</name>
    <name evidence="12" type="ORF">EVAR_29077_1</name>
</gene>
<dbReference type="GO" id="GO:0004252">
    <property type="term" value="F:serine-type endopeptidase activity"/>
    <property type="evidence" value="ECO:0007669"/>
    <property type="project" value="TreeGrafter"/>
</dbReference>
<comment type="similarity">
    <text evidence="3">Belongs to the peptidase S9C family.</text>
</comment>
<dbReference type="InterPro" id="IPR045550">
    <property type="entry name" value="AARE_N"/>
</dbReference>
<keyword evidence="13" id="KW-1185">Reference proteome</keyword>
<dbReference type="PANTHER" id="PTHR42776">
    <property type="entry name" value="SERINE PEPTIDASE S9 FAMILY MEMBER"/>
    <property type="match status" value="1"/>
</dbReference>
<evidence type="ECO:0000256" key="4">
    <source>
        <dbReference type="ARBA" id="ARBA00011881"/>
    </source>
</evidence>
<organism evidence="12 13">
    <name type="scientific">Eumeta variegata</name>
    <name type="common">Bagworm moth</name>
    <name type="synonym">Eumeta japonica</name>
    <dbReference type="NCBI Taxonomy" id="151549"/>
    <lineage>
        <taxon>Eukaryota</taxon>
        <taxon>Metazoa</taxon>
        <taxon>Ecdysozoa</taxon>
        <taxon>Arthropoda</taxon>
        <taxon>Hexapoda</taxon>
        <taxon>Insecta</taxon>
        <taxon>Pterygota</taxon>
        <taxon>Neoptera</taxon>
        <taxon>Endopterygota</taxon>
        <taxon>Lepidoptera</taxon>
        <taxon>Glossata</taxon>
        <taxon>Ditrysia</taxon>
        <taxon>Tineoidea</taxon>
        <taxon>Psychidae</taxon>
        <taxon>Oiketicinae</taxon>
        <taxon>Eumeta</taxon>
    </lineage>
</organism>
<dbReference type="GO" id="GO:0008242">
    <property type="term" value="F:omega peptidase activity"/>
    <property type="evidence" value="ECO:0007669"/>
    <property type="project" value="UniProtKB-EC"/>
</dbReference>
<dbReference type="Proteomes" id="UP000299102">
    <property type="component" value="Unassembled WGS sequence"/>
</dbReference>
<dbReference type="InterPro" id="IPR029058">
    <property type="entry name" value="AB_hydrolase_fold"/>
</dbReference>
<evidence type="ECO:0000313" key="12">
    <source>
        <dbReference type="EMBL" id="GBP39847.1"/>
    </source>
</evidence>
<evidence type="ECO:0000256" key="2">
    <source>
        <dbReference type="ARBA" id="ARBA00004496"/>
    </source>
</evidence>
<dbReference type="Pfam" id="PF00326">
    <property type="entry name" value="Peptidase_S9"/>
    <property type="match status" value="1"/>
</dbReference>
<keyword evidence="7" id="KW-0963">Cytoplasm</keyword>
<dbReference type="SUPFAM" id="SSF82171">
    <property type="entry name" value="DPP6 N-terminal domain-like"/>
    <property type="match status" value="1"/>
</dbReference>
<evidence type="ECO:0000259" key="11">
    <source>
        <dbReference type="Pfam" id="PF19283"/>
    </source>
</evidence>
<evidence type="ECO:0000256" key="3">
    <source>
        <dbReference type="ARBA" id="ARBA00010040"/>
    </source>
</evidence>
<comment type="catalytic activity">
    <reaction evidence="1">
        <text>Cleavage of an N-acetyl or N-formyl amino acid from the N-terminus of a polypeptide.</text>
        <dbReference type="EC" id="3.4.19.1"/>
    </reaction>
</comment>
<dbReference type="GO" id="GO:0006508">
    <property type="term" value="P:proteolysis"/>
    <property type="evidence" value="ECO:0007669"/>
    <property type="project" value="InterPro"/>
</dbReference>
<proteinExistence type="inferred from homology"/>
<accession>A0A4C1VNC3</accession>
<sequence>MPQVKEIIATYKALAKIPNIVGARLNNASDKIMSKWTIRDLDKGIISKYHYEYTLDSELKTIAESNFGSDVSNELLSTTSPSGRYKAIIREEKDNKDVKKQYLEIWEAYTKQSIDLKALDIHGDVYADGEFGCLDWSPDETAVVYVAERKLPKMESYIKRQPAKAKNCDGSTSTDTEVRVGEEYIYRQDWGEQLIGKHLSVIVICNVVDQSFKVLEGLPESWCPGQVCFAPEGDYVVGVGWETEPRRLGLLFATNRPSFIFSLAYTGPKANEMRKLSKPEMAVRSPRFSPNGDKLVWLQRKATGPHYSGLELVSVPWPPHGGDRGDESKNVSIIVDLIDTKVLTEDGKDFYGIYGPALPQRCFSEDGKRLLFWTPQRTEVRSYVVNLDSGKLTDITNESFDGSTTILDIKNDIVVASCSNMTTPAVLYVTTLAEACNTNQNWRQISPILDVPEQLAKSKVNLMELAHDNDEDEIKSFTAIYLAPQVQEDQKLPLIVWPHGGPQSSLNNIYNLDAALFNLCGFAIVQVNYRGSIGSGEAAVNFLLGRIGDTDIKDCYLTTQKCIEQYPIDRDRVGLFGGSHGGFLVTGLSGVYPDTYKAVVTRNPVPDVATMSNTTDIPDWNKSVILLGFASLRVNYRGSIGQGERCAYSLVGRMGDYDVEDCALAIRRASEADARIDRDRYVLYGGSYGGAVVAHLAGKRPATFKAMVLRNPLIDLATKGPAADNPEFISQSCPDGPSGVHRRLDGGLRRA</sequence>
<dbReference type="STRING" id="151549.A0A4C1VNC3"/>
<dbReference type="Gene3D" id="2.120.10.30">
    <property type="entry name" value="TolB, C-terminal domain"/>
    <property type="match status" value="1"/>
</dbReference>
<evidence type="ECO:0000256" key="5">
    <source>
        <dbReference type="ARBA" id="ARBA00012917"/>
    </source>
</evidence>
<evidence type="ECO:0000256" key="9">
    <source>
        <dbReference type="SAM" id="MobiDB-lite"/>
    </source>
</evidence>
<dbReference type="AlphaFoldDB" id="A0A4C1VNC3"/>
<evidence type="ECO:0000259" key="10">
    <source>
        <dbReference type="Pfam" id="PF00326"/>
    </source>
</evidence>
<feature type="compositionally biased region" description="Basic and acidic residues" evidence="9">
    <location>
        <begin position="742"/>
        <end position="751"/>
    </location>
</feature>
<evidence type="ECO:0000256" key="6">
    <source>
        <dbReference type="ARBA" id="ARBA00018421"/>
    </source>
</evidence>
<feature type="region of interest" description="Disordered" evidence="9">
    <location>
        <begin position="728"/>
        <end position="751"/>
    </location>
</feature>
<dbReference type="Gene3D" id="3.40.50.1820">
    <property type="entry name" value="alpha/beta hydrolase"/>
    <property type="match status" value="2"/>
</dbReference>
<dbReference type="EC" id="3.4.19.1" evidence="5"/>
<dbReference type="PANTHER" id="PTHR42776:SF4">
    <property type="entry name" value="ACYLAMINO-ACID-RELEASING ENZYME"/>
    <property type="match status" value="1"/>
</dbReference>
<feature type="domain" description="Acylamino-acid-releasing enzyme N-terminal" evidence="11">
    <location>
        <begin position="64"/>
        <end position="445"/>
    </location>
</feature>
<dbReference type="InterPro" id="IPR001375">
    <property type="entry name" value="Peptidase_S9_cat"/>
</dbReference>
<keyword evidence="8" id="KW-0378">Hydrolase</keyword>
<comment type="subunit">
    <text evidence="4">Homotetramer.</text>
</comment>
<evidence type="ECO:0000256" key="1">
    <source>
        <dbReference type="ARBA" id="ARBA00000721"/>
    </source>
</evidence>
<name>A0A4C1VNC3_EUMVA</name>
<dbReference type="Pfam" id="PF19283">
    <property type="entry name" value="APEH_N"/>
    <property type="match status" value="1"/>
</dbReference>
<protein>
    <recommendedName>
        <fullName evidence="6">Acylamino-acid-releasing enzyme</fullName>
        <ecNumber evidence="5">3.4.19.1</ecNumber>
    </recommendedName>
</protein>
<comment type="subcellular location">
    <subcellularLocation>
        <location evidence="2">Cytoplasm</location>
    </subcellularLocation>
</comment>
<feature type="domain" description="Peptidase S9 prolyl oligopeptidase catalytic" evidence="10">
    <location>
        <begin position="514"/>
        <end position="621"/>
    </location>
</feature>
<dbReference type="EMBL" id="BGZK01000372">
    <property type="protein sequence ID" value="GBP39847.1"/>
    <property type="molecule type" value="Genomic_DNA"/>
</dbReference>